<dbReference type="EMBL" id="CP022384">
    <property type="protein sequence ID" value="ATA82181.1"/>
    <property type="molecule type" value="Genomic_DNA"/>
</dbReference>
<dbReference type="InterPro" id="IPR036909">
    <property type="entry name" value="Cyt_c-like_dom_sf"/>
</dbReference>
<keyword evidence="3 4" id="KW-0408">Iron</keyword>
<evidence type="ECO:0000256" key="4">
    <source>
        <dbReference type="PROSITE-ProRule" id="PRU00433"/>
    </source>
</evidence>
<gene>
    <name evidence="6" type="ORF">CGC53_07415</name>
</gene>
<dbReference type="PROSITE" id="PS51007">
    <property type="entry name" value="CYTC"/>
    <property type="match status" value="1"/>
</dbReference>
<dbReference type="GO" id="GO:0009055">
    <property type="term" value="F:electron transfer activity"/>
    <property type="evidence" value="ECO:0007669"/>
    <property type="project" value="InterPro"/>
</dbReference>
<keyword evidence="1 4" id="KW-0349">Heme</keyword>
<dbReference type="GO" id="GO:0046872">
    <property type="term" value="F:metal ion binding"/>
    <property type="evidence" value="ECO:0007669"/>
    <property type="project" value="UniProtKB-KW"/>
</dbReference>
<proteinExistence type="predicted"/>
<evidence type="ECO:0000256" key="3">
    <source>
        <dbReference type="ARBA" id="ARBA00023004"/>
    </source>
</evidence>
<evidence type="ECO:0000313" key="6">
    <source>
        <dbReference type="EMBL" id="ATA82181.1"/>
    </source>
</evidence>
<evidence type="ECO:0000259" key="5">
    <source>
        <dbReference type="PROSITE" id="PS51007"/>
    </source>
</evidence>
<dbReference type="KEGG" id="clk:CGC53_07415"/>
<organism evidence="6 7">
    <name type="scientific">Capnocytophaga leadbetteri</name>
    <dbReference type="NCBI Taxonomy" id="327575"/>
    <lineage>
        <taxon>Bacteria</taxon>
        <taxon>Pseudomonadati</taxon>
        <taxon>Bacteroidota</taxon>
        <taxon>Flavobacteriia</taxon>
        <taxon>Flavobacteriales</taxon>
        <taxon>Flavobacteriaceae</taxon>
        <taxon>Capnocytophaga</taxon>
    </lineage>
</organism>
<protein>
    <submittedName>
        <fullName evidence="6">Heme-binding protein</fullName>
    </submittedName>
</protein>
<dbReference type="Gene3D" id="1.10.760.10">
    <property type="entry name" value="Cytochrome c-like domain"/>
    <property type="match status" value="1"/>
</dbReference>
<evidence type="ECO:0000313" key="7">
    <source>
        <dbReference type="Proteomes" id="UP000217276"/>
    </source>
</evidence>
<keyword evidence="2 4" id="KW-0479">Metal-binding</keyword>
<keyword evidence="7" id="KW-1185">Reference proteome</keyword>
<feature type="domain" description="Cytochrome c" evidence="5">
    <location>
        <begin position="81"/>
        <end position="170"/>
    </location>
</feature>
<dbReference type="SUPFAM" id="SSF46626">
    <property type="entry name" value="Cytochrome c"/>
    <property type="match status" value="1"/>
</dbReference>
<reference evidence="7" key="1">
    <citation type="submission" date="2017-06" db="EMBL/GenBank/DDBJ databases">
        <title>Capnocytophaga spp. assemblies.</title>
        <authorList>
            <person name="Gulvik C.A."/>
        </authorList>
    </citation>
    <scope>NUCLEOTIDE SEQUENCE [LARGE SCALE GENOMIC DNA]</scope>
    <source>
        <strain evidence="7">H6253</strain>
    </source>
</reference>
<dbReference type="GO" id="GO:0020037">
    <property type="term" value="F:heme binding"/>
    <property type="evidence" value="ECO:0007669"/>
    <property type="project" value="InterPro"/>
</dbReference>
<evidence type="ECO:0000256" key="1">
    <source>
        <dbReference type="ARBA" id="ARBA00022617"/>
    </source>
</evidence>
<dbReference type="Pfam" id="PF00034">
    <property type="entry name" value="Cytochrom_C"/>
    <property type="match status" value="1"/>
</dbReference>
<dbReference type="AlphaFoldDB" id="A0A250FAN7"/>
<evidence type="ECO:0000256" key="2">
    <source>
        <dbReference type="ARBA" id="ARBA00022723"/>
    </source>
</evidence>
<name>A0A250FAN7_9FLAO</name>
<dbReference type="PROSITE" id="PS51257">
    <property type="entry name" value="PROKAR_LIPOPROTEIN"/>
    <property type="match status" value="1"/>
</dbReference>
<dbReference type="Proteomes" id="UP000217276">
    <property type="component" value="Chromosome"/>
</dbReference>
<sequence>MKKTLYTLSAIAFLAVGCGGGTNNNNSANDNANETVNTANTTEVPKEASVKPTEYPNWQTNKGIGKVKTITPPLADTPDAAMAAKGEATFNQYCMACHRPTKRLIGPAMAGLTDYRTPEWLMNMILNPEQMIKEDPIAKAQLEEYGSIMLNQHLTEQQAREVLEYLRTIK</sequence>
<accession>A0A250FAN7</accession>
<dbReference type="InterPro" id="IPR009056">
    <property type="entry name" value="Cyt_c-like_dom"/>
</dbReference>
<dbReference type="RefSeq" id="WP_095914229.1">
    <property type="nucleotide sequence ID" value="NZ_CP022384.1"/>
</dbReference>